<dbReference type="Pfam" id="PF00557">
    <property type="entry name" value="Peptidase_M24"/>
    <property type="match status" value="1"/>
</dbReference>
<dbReference type="InterPro" id="IPR001714">
    <property type="entry name" value="Pept_M24_MAP"/>
</dbReference>
<feature type="domain" description="Peptidase M24" evidence="7">
    <location>
        <begin position="78"/>
        <end position="305"/>
    </location>
</feature>
<dbReference type="GO" id="GO:0006508">
    <property type="term" value="P:proteolysis"/>
    <property type="evidence" value="ECO:0007669"/>
    <property type="project" value="UniProtKB-KW"/>
</dbReference>
<accession>A0AAD9D1H6</accession>
<dbReference type="AlphaFoldDB" id="A0AAD9D1H6"/>
<dbReference type="InterPro" id="IPR000994">
    <property type="entry name" value="Pept_M24"/>
</dbReference>
<feature type="binding site" evidence="5">
    <location>
        <position position="143"/>
    </location>
    <ligand>
        <name>substrate</name>
    </ligand>
</feature>
<dbReference type="SUPFAM" id="SSF55920">
    <property type="entry name" value="Creatinase/aminopeptidase"/>
    <property type="match status" value="1"/>
</dbReference>
<proteinExistence type="inferred from homology"/>
<gene>
    <name evidence="8" type="ORF">DB88DRAFT_510655</name>
</gene>
<feature type="binding site" evidence="5">
    <location>
        <position position="266"/>
    </location>
    <ligand>
        <name>a divalent metal cation</name>
        <dbReference type="ChEBI" id="CHEBI:60240"/>
        <label>2</label>
        <note>catalytic</note>
    </ligand>
</feature>
<dbReference type="PROSITE" id="PS00680">
    <property type="entry name" value="MAP_1"/>
    <property type="match status" value="1"/>
</dbReference>
<protein>
    <recommendedName>
        <fullName evidence="6">Methionine aminopeptidase</fullName>
        <ecNumber evidence="6">3.4.11.18</ecNumber>
    </recommendedName>
</protein>
<evidence type="ECO:0000256" key="3">
    <source>
        <dbReference type="ARBA" id="ARBA00022723"/>
    </source>
</evidence>
<comment type="caution">
    <text evidence="8">The sequence shown here is derived from an EMBL/GenBank/DDBJ whole genome shotgun (WGS) entry which is preliminary data.</text>
</comment>
<evidence type="ECO:0000259" key="7">
    <source>
        <dbReference type="Pfam" id="PF00557"/>
    </source>
</evidence>
<evidence type="ECO:0000256" key="5">
    <source>
        <dbReference type="HAMAP-Rule" id="MF_03174"/>
    </source>
</evidence>
<dbReference type="InterPro" id="IPR002467">
    <property type="entry name" value="Pept_M24A_MAP1"/>
</dbReference>
<keyword evidence="9" id="KW-1185">Reference proteome</keyword>
<keyword evidence="3 5" id="KW-0479">Metal-binding</keyword>
<dbReference type="PANTHER" id="PTHR43330:SF8">
    <property type="entry name" value="METHIONINE AMINOPEPTIDASE 1D, MITOCHONDRIAL"/>
    <property type="match status" value="1"/>
</dbReference>
<comment type="catalytic activity">
    <reaction evidence="5 6">
        <text>Release of N-terminal amino acids, preferentially methionine, from peptides and arylamides.</text>
        <dbReference type="EC" id="3.4.11.18"/>
    </reaction>
</comment>
<dbReference type="NCBIfam" id="TIGR00500">
    <property type="entry name" value="met_pdase_I"/>
    <property type="match status" value="1"/>
</dbReference>
<dbReference type="GO" id="GO:0004239">
    <property type="term" value="F:initiator methionyl aminopeptidase activity"/>
    <property type="evidence" value="ECO:0007669"/>
    <property type="project" value="UniProtKB-UniRule"/>
</dbReference>
<evidence type="ECO:0000313" key="8">
    <source>
        <dbReference type="EMBL" id="KAK1924285.1"/>
    </source>
</evidence>
<dbReference type="EC" id="3.4.11.18" evidence="6"/>
<name>A0AAD9D1H6_PAPLA</name>
<comment type="function">
    <text evidence="6">Cotranslationally removes the N-terminal methionine from nascent proteins. The N-terminal methionine is often cleaved when the second residue in the primary sequence is small and uncharged (Met-Ala-, Cys, Gly, Pro, Ser, Thr, or Val).</text>
</comment>
<feature type="binding site" evidence="5">
    <location>
        <position position="171"/>
    </location>
    <ligand>
        <name>a divalent metal cation</name>
        <dbReference type="ChEBI" id="CHEBI:60240"/>
        <label>2</label>
        <note>catalytic</note>
    </ligand>
</feature>
<dbReference type="InterPro" id="IPR036005">
    <property type="entry name" value="Creatinase/aminopeptidase-like"/>
</dbReference>
<feature type="binding site" evidence="5">
    <location>
        <position position="298"/>
    </location>
    <ligand>
        <name>a divalent metal cation</name>
        <dbReference type="ChEBI" id="CHEBI:60240"/>
        <label>2</label>
        <note>catalytic</note>
    </ligand>
</feature>
<dbReference type="HAMAP" id="MF_01974">
    <property type="entry name" value="MetAP_1"/>
    <property type="match status" value="1"/>
</dbReference>
<dbReference type="Proteomes" id="UP001182556">
    <property type="component" value="Unassembled WGS sequence"/>
</dbReference>
<dbReference type="CDD" id="cd01086">
    <property type="entry name" value="MetAP1"/>
    <property type="match status" value="1"/>
</dbReference>
<evidence type="ECO:0000256" key="2">
    <source>
        <dbReference type="ARBA" id="ARBA00022670"/>
    </source>
</evidence>
<dbReference type="GO" id="GO:0070006">
    <property type="term" value="F:metalloaminopeptidase activity"/>
    <property type="evidence" value="ECO:0007669"/>
    <property type="project" value="UniProtKB-UniRule"/>
</dbReference>
<feature type="binding site" evidence="5">
    <location>
        <position position="160"/>
    </location>
    <ligand>
        <name>a divalent metal cation</name>
        <dbReference type="ChEBI" id="CHEBI:60240"/>
        <label>1</label>
    </ligand>
</feature>
<dbReference type="Gene3D" id="3.90.230.10">
    <property type="entry name" value="Creatinase/methionine aminopeptidase superfamily"/>
    <property type="match status" value="1"/>
</dbReference>
<keyword evidence="1 5" id="KW-0031">Aminopeptidase</keyword>
<evidence type="ECO:0000256" key="1">
    <source>
        <dbReference type="ARBA" id="ARBA00022438"/>
    </source>
</evidence>
<feature type="binding site" evidence="5">
    <location>
        <position position="298"/>
    </location>
    <ligand>
        <name>a divalent metal cation</name>
        <dbReference type="ChEBI" id="CHEBI:60240"/>
        <label>1</label>
    </ligand>
</feature>
<organism evidence="8 9">
    <name type="scientific">Papiliotrema laurentii</name>
    <name type="common">Cryptococcus laurentii</name>
    <dbReference type="NCBI Taxonomy" id="5418"/>
    <lineage>
        <taxon>Eukaryota</taxon>
        <taxon>Fungi</taxon>
        <taxon>Dikarya</taxon>
        <taxon>Basidiomycota</taxon>
        <taxon>Agaricomycotina</taxon>
        <taxon>Tremellomycetes</taxon>
        <taxon>Tremellales</taxon>
        <taxon>Rhynchogastremaceae</taxon>
        <taxon>Papiliotrema</taxon>
    </lineage>
</organism>
<reference evidence="8" key="1">
    <citation type="submission" date="2023-02" db="EMBL/GenBank/DDBJ databases">
        <title>Identification and recombinant expression of a fungal hydrolase from Papiliotrema laurentii that hydrolyzes apple cutin and clears colloidal polyester polyurethane.</title>
        <authorList>
            <consortium name="DOE Joint Genome Institute"/>
            <person name="Roman V.A."/>
            <person name="Bojanowski C."/>
            <person name="Crable B.R."/>
            <person name="Wagner D.N."/>
            <person name="Hung C.S."/>
            <person name="Nadeau L.J."/>
            <person name="Schratz L."/>
            <person name="Haridas S."/>
            <person name="Pangilinan J."/>
            <person name="Lipzen A."/>
            <person name="Na H."/>
            <person name="Yan M."/>
            <person name="Ng V."/>
            <person name="Grigoriev I.V."/>
            <person name="Spatafora J.W."/>
            <person name="Barlow D."/>
            <person name="Biffinger J."/>
            <person name="Kelley-Loughnane N."/>
            <person name="Varaljay V.A."/>
            <person name="Crookes-Goodson W.J."/>
        </authorList>
    </citation>
    <scope>NUCLEOTIDE SEQUENCE</scope>
    <source>
        <strain evidence="8">5307AH</strain>
    </source>
</reference>
<sequence>MRLLRPAHISPYGSYRVLNPSTAMTVYPDIRPVPPTIPRPVYVPSNFFNVGWGYHVSPPEIRTPSQEEGRLDVKGMEGVRAVGRMAAEILRKAGELIKVGVTTDEIDEAVHGMIVARGAYPSPLGYSSFPRSITTSVNNVIAHGIPDNRPLDSRDIINVDLTLYYNGYHGDTSATFCLPDVDQPGRDLVEATREALHVGIRACGPGKPFNAIGKAIGEFASHHGYSVNEQFSGHGIGAYFHQKPWILHHPNTGAEVMRPGDCFTIEPSLVQGYNSRGFMWEDGWTMSTETGARSAQFEHQVLITEDGVEIITCDEGNQS</sequence>
<evidence type="ECO:0000313" key="9">
    <source>
        <dbReference type="Proteomes" id="UP001182556"/>
    </source>
</evidence>
<feature type="binding site" evidence="5">
    <location>
        <position position="241"/>
    </location>
    <ligand>
        <name>substrate</name>
    </ligand>
</feature>
<dbReference type="PRINTS" id="PR00599">
    <property type="entry name" value="MAPEPTIDASE"/>
</dbReference>
<comment type="similarity">
    <text evidence="5">Belongs to the peptidase M24A family. Methionine aminopeptidase type 1 subfamily.</text>
</comment>
<dbReference type="GO" id="GO:0046872">
    <property type="term" value="F:metal ion binding"/>
    <property type="evidence" value="ECO:0007669"/>
    <property type="project" value="UniProtKB-UniRule"/>
</dbReference>
<keyword evidence="4 5" id="KW-0378">Hydrolase</keyword>
<evidence type="ECO:0000256" key="4">
    <source>
        <dbReference type="ARBA" id="ARBA00022801"/>
    </source>
</evidence>
<keyword evidence="2 5" id="KW-0645">Protease</keyword>
<feature type="binding site" evidence="5">
    <location>
        <position position="171"/>
    </location>
    <ligand>
        <name>a divalent metal cation</name>
        <dbReference type="ChEBI" id="CHEBI:60240"/>
        <label>1</label>
    </ligand>
</feature>
<dbReference type="EMBL" id="JAODAN010000005">
    <property type="protein sequence ID" value="KAK1924285.1"/>
    <property type="molecule type" value="Genomic_DNA"/>
</dbReference>
<evidence type="ECO:0000256" key="6">
    <source>
        <dbReference type="RuleBase" id="RU003653"/>
    </source>
</evidence>
<feature type="binding site" evidence="5">
    <location>
        <position position="234"/>
    </location>
    <ligand>
        <name>a divalent metal cation</name>
        <dbReference type="ChEBI" id="CHEBI:60240"/>
        <label>2</label>
        <note>catalytic</note>
    </ligand>
</feature>
<dbReference type="PANTHER" id="PTHR43330">
    <property type="entry name" value="METHIONINE AMINOPEPTIDASE"/>
    <property type="match status" value="1"/>
</dbReference>
<comment type="cofactor">
    <cofactor evidence="5">
        <name>Co(2+)</name>
        <dbReference type="ChEBI" id="CHEBI:48828"/>
    </cofactor>
    <cofactor evidence="5">
        <name>Zn(2+)</name>
        <dbReference type="ChEBI" id="CHEBI:29105"/>
    </cofactor>
    <cofactor evidence="5">
        <name>Mn(2+)</name>
        <dbReference type="ChEBI" id="CHEBI:29035"/>
    </cofactor>
    <cofactor evidence="5">
        <name>Fe(2+)</name>
        <dbReference type="ChEBI" id="CHEBI:29033"/>
    </cofactor>
    <text evidence="5">Binds 2 divalent metal cations per subunit. Has a high-affinity and a low affinity metal-binding site. The true nature of the physiological cofactor is under debate. The enzyme is active with cobalt, zinc, manganese or divalent iron ions. Most likely, methionine aminopeptidases function as mononuclear Fe(2+)-metalloproteases under physiological conditions, and the catalytically relevant metal-binding site has been assigned to the histidine-containing high-affinity site.</text>
</comment>